<comment type="similarity">
    <text evidence="8">Belongs to the TsuA/YedE (TC 9.B.102) family.</text>
</comment>
<evidence type="ECO:0000256" key="5">
    <source>
        <dbReference type="ARBA" id="ARBA00022692"/>
    </source>
</evidence>
<evidence type="ECO:0000256" key="6">
    <source>
        <dbReference type="ARBA" id="ARBA00022989"/>
    </source>
</evidence>
<feature type="transmembrane region" description="Helical" evidence="9">
    <location>
        <begin position="273"/>
        <end position="298"/>
    </location>
</feature>
<evidence type="ECO:0000256" key="8">
    <source>
        <dbReference type="ARBA" id="ARBA00035655"/>
    </source>
</evidence>
<sequence>MTTLLAVFLLGCAFGAAARAGRFCLLRGVRGWMDGSDRTALRAFALALAVALAASQGLQAAGAVDLTTALPVRDSFALPGVVLGGVLFGWGMVLANACGARALVLGAGGNMRALVVVLVMGVTAQASLGGVLAPLRLAVQGVGTVTPAAATLPGGAALAALIALALAAFALGPPALRARPAEALAALLIGLCVAAGWWITTHVGTDPFDPRPPSALSFVGPLAEGGLYLMIATGISPTNGAALVAGTLAGALATALATRSFRLESFTGPRQMLRMLAGAVLMGFGGVLALGCSIGQGLSGLSTLAIASLPACAGILAGIVTGLRLTRAAPRMEVTP</sequence>
<dbReference type="RefSeq" id="WP_310456780.1">
    <property type="nucleotide sequence ID" value="NZ_JAVKPH010000006.1"/>
</dbReference>
<feature type="transmembrane region" description="Helical" evidence="9">
    <location>
        <begin position="147"/>
        <end position="171"/>
    </location>
</feature>
<keyword evidence="11" id="KW-1185">Reference proteome</keyword>
<evidence type="ECO:0000256" key="3">
    <source>
        <dbReference type="ARBA" id="ARBA00022475"/>
    </source>
</evidence>
<keyword evidence="4" id="KW-0997">Cell inner membrane</keyword>
<feature type="transmembrane region" description="Helical" evidence="9">
    <location>
        <begin position="241"/>
        <end position="261"/>
    </location>
</feature>
<protein>
    <submittedName>
        <fullName evidence="10">YeeE/YedE family protein</fullName>
    </submittedName>
</protein>
<proteinExistence type="inferred from homology"/>
<dbReference type="Pfam" id="PF04143">
    <property type="entry name" value="Sulf_transp"/>
    <property type="match status" value="1"/>
</dbReference>
<comment type="subcellular location">
    <subcellularLocation>
        <location evidence="1">Cell inner membrane</location>
        <topology evidence="1">Multi-pass membrane protein</topology>
    </subcellularLocation>
</comment>
<evidence type="ECO:0000313" key="11">
    <source>
        <dbReference type="Proteomes" id="UP001247754"/>
    </source>
</evidence>
<dbReference type="Proteomes" id="UP001247754">
    <property type="component" value="Unassembled WGS sequence"/>
</dbReference>
<feature type="transmembrane region" description="Helical" evidence="9">
    <location>
        <begin position="183"/>
        <end position="203"/>
    </location>
</feature>
<keyword evidence="7 9" id="KW-0472">Membrane</keyword>
<dbReference type="EMBL" id="JAVKPH010000006">
    <property type="protein sequence ID" value="MDR5652536.1"/>
    <property type="molecule type" value="Genomic_DNA"/>
</dbReference>
<evidence type="ECO:0000313" key="10">
    <source>
        <dbReference type="EMBL" id="MDR5652536.1"/>
    </source>
</evidence>
<gene>
    <name evidence="10" type="ORF">RGD00_07975</name>
</gene>
<dbReference type="PANTHER" id="PTHR30574:SF1">
    <property type="entry name" value="SULPHUR TRANSPORT DOMAIN-CONTAINING PROTEIN"/>
    <property type="match status" value="1"/>
</dbReference>
<name>A0ABU1F6P7_9RHOB</name>
<reference evidence="10 11" key="1">
    <citation type="submission" date="2023-09" db="EMBL/GenBank/DDBJ databases">
        <title>Xinfangfangia sedmenti sp. nov., isolated the sedment.</title>
        <authorList>
            <person name="Xu L."/>
        </authorList>
    </citation>
    <scope>NUCLEOTIDE SEQUENCE [LARGE SCALE GENOMIC DNA]</scope>
    <source>
        <strain evidence="10 11">LG-4</strain>
    </source>
</reference>
<feature type="transmembrane region" description="Helical" evidence="9">
    <location>
        <begin position="76"/>
        <end position="93"/>
    </location>
</feature>
<dbReference type="PANTHER" id="PTHR30574">
    <property type="entry name" value="INNER MEMBRANE PROTEIN YEDE"/>
    <property type="match status" value="1"/>
</dbReference>
<dbReference type="InterPro" id="IPR007272">
    <property type="entry name" value="Sulf_transp_TsuA/YedE"/>
</dbReference>
<feature type="transmembrane region" description="Helical" evidence="9">
    <location>
        <begin position="44"/>
        <end position="64"/>
    </location>
</feature>
<feature type="transmembrane region" description="Helical" evidence="9">
    <location>
        <begin position="113"/>
        <end position="135"/>
    </location>
</feature>
<evidence type="ECO:0000256" key="2">
    <source>
        <dbReference type="ARBA" id="ARBA00022448"/>
    </source>
</evidence>
<evidence type="ECO:0000256" key="1">
    <source>
        <dbReference type="ARBA" id="ARBA00004429"/>
    </source>
</evidence>
<keyword evidence="3" id="KW-1003">Cell membrane</keyword>
<feature type="transmembrane region" description="Helical" evidence="9">
    <location>
        <begin position="304"/>
        <end position="323"/>
    </location>
</feature>
<keyword evidence="6 9" id="KW-1133">Transmembrane helix</keyword>
<organism evidence="10 11">
    <name type="scientific">Ruixingdingia sedimenti</name>
    <dbReference type="NCBI Taxonomy" id="3073604"/>
    <lineage>
        <taxon>Bacteria</taxon>
        <taxon>Pseudomonadati</taxon>
        <taxon>Pseudomonadota</taxon>
        <taxon>Alphaproteobacteria</taxon>
        <taxon>Rhodobacterales</taxon>
        <taxon>Paracoccaceae</taxon>
        <taxon>Ruixingdingia</taxon>
    </lineage>
</organism>
<evidence type="ECO:0000256" key="7">
    <source>
        <dbReference type="ARBA" id="ARBA00023136"/>
    </source>
</evidence>
<evidence type="ECO:0000256" key="4">
    <source>
        <dbReference type="ARBA" id="ARBA00022519"/>
    </source>
</evidence>
<keyword evidence="5 9" id="KW-0812">Transmembrane</keyword>
<evidence type="ECO:0000256" key="9">
    <source>
        <dbReference type="SAM" id="Phobius"/>
    </source>
</evidence>
<comment type="caution">
    <text evidence="10">The sequence shown here is derived from an EMBL/GenBank/DDBJ whole genome shotgun (WGS) entry which is preliminary data.</text>
</comment>
<accession>A0ABU1F6P7</accession>
<keyword evidence="2" id="KW-0813">Transport</keyword>